<evidence type="ECO:0000313" key="3">
    <source>
        <dbReference type="EMBL" id="MEN0642089.1"/>
    </source>
</evidence>
<proteinExistence type="predicted"/>
<keyword evidence="3" id="KW-0489">Methyltransferase</keyword>
<gene>
    <name evidence="3" type="ORF">MKY91_02785</name>
</gene>
<dbReference type="Pfam" id="PF01035">
    <property type="entry name" value="DNA_binding_1"/>
    <property type="match status" value="1"/>
</dbReference>
<dbReference type="CDD" id="cd06445">
    <property type="entry name" value="ATase"/>
    <property type="match status" value="1"/>
</dbReference>
<evidence type="ECO:0000313" key="4">
    <source>
        <dbReference type="Proteomes" id="UP001418796"/>
    </source>
</evidence>
<dbReference type="InterPro" id="IPR036388">
    <property type="entry name" value="WH-like_DNA-bd_sf"/>
</dbReference>
<dbReference type="RefSeq" id="WP_343129246.1">
    <property type="nucleotide sequence ID" value="NZ_JBCITK010000001.1"/>
</dbReference>
<comment type="caution">
    <text evidence="3">The sequence shown here is derived from an EMBL/GenBank/DDBJ whole genome shotgun (WGS) entry which is preliminary data.</text>
</comment>
<dbReference type="GO" id="GO:0032259">
    <property type="term" value="P:methylation"/>
    <property type="evidence" value="ECO:0007669"/>
    <property type="project" value="UniProtKB-KW"/>
</dbReference>
<dbReference type="Proteomes" id="UP001418796">
    <property type="component" value="Unassembled WGS sequence"/>
</dbReference>
<dbReference type="EC" id="2.1.1.63" evidence="3"/>
<dbReference type="Gene3D" id="1.10.10.10">
    <property type="entry name" value="Winged helix-like DNA-binding domain superfamily/Winged helix DNA-binding domain"/>
    <property type="match status" value="1"/>
</dbReference>
<protein>
    <submittedName>
        <fullName evidence="3">Methylated-DNA--[protein]-cysteine S-methyltransferase</fullName>
        <ecNumber evidence="3">2.1.1.63</ecNumber>
    </submittedName>
</protein>
<name>A0ABU9VDW5_9BACI</name>
<evidence type="ECO:0000259" key="2">
    <source>
        <dbReference type="Pfam" id="PF01035"/>
    </source>
</evidence>
<keyword evidence="3" id="KW-0808">Transferase</keyword>
<reference evidence="3 4" key="1">
    <citation type="submission" date="2024-03" db="EMBL/GenBank/DDBJ databases">
        <title>Bacilli Hybrid Assemblies.</title>
        <authorList>
            <person name="Kovac J."/>
        </authorList>
    </citation>
    <scope>NUCLEOTIDE SEQUENCE [LARGE SCALE GENOMIC DNA]</scope>
    <source>
        <strain evidence="3 4">FSL R7-0666</strain>
    </source>
</reference>
<dbReference type="GO" id="GO:0003908">
    <property type="term" value="F:methylated-DNA-[protein]-cysteine S-methyltransferase activity"/>
    <property type="evidence" value="ECO:0007669"/>
    <property type="project" value="UniProtKB-EC"/>
</dbReference>
<dbReference type="NCBIfam" id="TIGR00589">
    <property type="entry name" value="ogt"/>
    <property type="match status" value="1"/>
</dbReference>
<keyword evidence="4" id="KW-1185">Reference proteome</keyword>
<evidence type="ECO:0000256" key="1">
    <source>
        <dbReference type="ARBA" id="ARBA00022763"/>
    </source>
</evidence>
<dbReference type="PANTHER" id="PTHR42942">
    <property type="entry name" value="6-O-METHYLGUANINE DNA METHYLTRANSFERASE"/>
    <property type="match status" value="1"/>
</dbReference>
<dbReference type="EMBL" id="JBCITK010000001">
    <property type="protein sequence ID" value="MEN0642089.1"/>
    <property type="molecule type" value="Genomic_DNA"/>
</dbReference>
<dbReference type="PANTHER" id="PTHR42942:SF1">
    <property type="entry name" value="ALKYLTRANSFERASE-LIKE PROTEIN 1"/>
    <property type="match status" value="1"/>
</dbReference>
<keyword evidence="1" id="KW-0227">DNA damage</keyword>
<dbReference type="InterPro" id="IPR052520">
    <property type="entry name" value="ATL_DNA_repair"/>
</dbReference>
<dbReference type="InterPro" id="IPR036217">
    <property type="entry name" value="MethylDNA_cys_MeTrfase_DNAb"/>
</dbReference>
<dbReference type="SUPFAM" id="SSF46767">
    <property type="entry name" value="Methylated DNA-protein cysteine methyltransferase, C-terminal domain"/>
    <property type="match status" value="1"/>
</dbReference>
<organism evidence="3 4">
    <name type="scientific">Alkalicoccobacillus gibsonii</name>
    <dbReference type="NCBI Taxonomy" id="79881"/>
    <lineage>
        <taxon>Bacteria</taxon>
        <taxon>Bacillati</taxon>
        <taxon>Bacillota</taxon>
        <taxon>Bacilli</taxon>
        <taxon>Bacillales</taxon>
        <taxon>Bacillaceae</taxon>
        <taxon>Alkalicoccobacillus</taxon>
    </lineage>
</organism>
<accession>A0ABU9VDW5</accession>
<sequence>MTKLSFFEQVYELVEEIPKGRVATYGQIARLLEQPHNARVVGWAMRQAPAGLPSHRVVKRSGEPAPDRTLFRGGYTQRELLVAELIPFHSNGCINLSACIWER</sequence>
<feature type="domain" description="Methylated-DNA-[protein]-cysteine S-methyltransferase DNA binding" evidence="2">
    <location>
        <begin position="6"/>
        <end position="84"/>
    </location>
</feature>
<dbReference type="InterPro" id="IPR014048">
    <property type="entry name" value="MethylDNA_cys_MeTrfase_DNA-bd"/>
</dbReference>